<dbReference type="InterPro" id="IPR022190">
    <property type="entry name" value="DUF3716"/>
</dbReference>
<dbReference type="Pfam" id="PF12511">
    <property type="entry name" value="DUF3716"/>
    <property type="match status" value="1"/>
</dbReference>
<reference evidence="1" key="1">
    <citation type="journal article" date="2020" name="Stud. Mycol.">
        <title>101 Dothideomycetes genomes: a test case for predicting lifestyles and emergence of pathogens.</title>
        <authorList>
            <person name="Haridas S."/>
            <person name="Albert R."/>
            <person name="Binder M."/>
            <person name="Bloem J."/>
            <person name="Labutti K."/>
            <person name="Salamov A."/>
            <person name="Andreopoulos B."/>
            <person name="Baker S."/>
            <person name="Barry K."/>
            <person name="Bills G."/>
            <person name="Bluhm B."/>
            <person name="Cannon C."/>
            <person name="Castanera R."/>
            <person name="Culley D."/>
            <person name="Daum C."/>
            <person name="Ezra D."/>
            <person name="Gonzalez J."/>
            <person name="Henrissat B."/>
            <person name="Kuo A."/>
            <person name="Liang C."/>
            <person name="Lipzen A."/>
            <person name="Lutzoni F."/>
            <person name="Magnuson J."/>
            <person name="Mondo S."/>
            <person name="Nolan M."/>
            <person name="Ohm R."/>
            <person name="Pangilinan J."/>
            <person name="Park H.-J."/>
            <person name="Ramirez L."/>
            <person name="Alfaro M."/>
            <person name="Sun H."/>
            <person name="Tritt A."/>
            <person name="Yoshinaga Y."/>
            <person name="Zwiers L.-H."/>
            <person name="Turgeon B."/>
            <person name="Goodwin S."/>
            <person name="Spatafora J."/>
            <person name="Crous P."/>
            <person name="Grigoriev I."/>
        </authorList>
    </citation>
    <scope>NUCLEOTIDE SEQUENCE</scope>
    <source>
        <strain evidence="1">Tuck. ex Michener</strain>
    </source>
</reference>
<dbReference type="Proteomes" id="UP000800092">
    <property type="component" value="Unassembled WGS sequence"/>
</dbReference>
<evidence type="ECO:0000313" key="2">
    <source>
        <dbReference type="Proteomes" id="UP000800092"/>
    </source>
</evidence>
<dbReference type="AlphaFoldDB" id="A0A6A6GRZ0"/>
<feature type="non-terminal residue" evidence="1">
    <location>
        <position position="1"/>
    </location>
</feature>
<keyword evidence="2" id="KW-1185">Reference proteome</keyword>
<dbReference type="EMBL" id="ML991926">
    <property type="protein sequence ID" value="KAF2228495.1"/>
    <property type="molecule type" value="Genomic_DNA"/>
</dbReference>
<organism evidence="1 2">
    <name type="scientific">Viridothelium virens</name>
    <name type="common">Speckled blister lichen</name>
    <name type="synonym">Trypethelium virens</name>
    <dbReference type="NCBI Taxonomy" id="1048519"/>
    <lineage>
        <taxon>Eukaryota</taxon>
        <taxon>Fungi</taxon>
        <taxon>Dikarya</taxon>
        <taxon>Ascomycota</taxon>
        <taxon>Pezizomycotina</taxon>
        <taxon>Dothideomycetes</taxon>
        <taxon>Dothideomycetes incertae sedis</taxon>
        <taxon>Trypetheliales</taxon>
        <taxon>Trypetheliaceae</taxon>
        <taxon>Viridothelium</taxon>
    </lineage>
</organism>
<protein>
    <submittedName>
        <fullName evidence="1">Uncharacterized protein</fullName>
    </submittedName>
</protein>
<evidence type="ECO:0000313" key="1">
    <source>
        <dbReference type="EMBL" id="KAF2228495.1"/>
    </source>
</evidence>
<accession>A0A6A6GRZ0</accession>
<gene>
    <name evidence="1" type="ORF">EV356DRAFT_457712</name>
</gene>
<sequence length="53" mass="6078">GLRPFPECRQMPSHFGGACANCKWRDHGARCRFPRPPSSPSVMSLYPWYKHSS</sequence>
<name>A0A6A6GRZ0_VIRVR</name>
<dbReference type="OrthoDB" id="4188061at2759"/>
<proteinExistence type="predicted"/>